<dbReference type="SUPFAM" id="SSF90123">
    <property type="entry name" value="ABC transporter transmembrane region"/>
    <property type="match status" value="1"/>
</dbReference>
<feature type="domain" description="ABC transmembrane type-1" evidence="11">
    <location>
        <begin position="49"/>
        <end position="331"/>
    </location>
</feature>
<dbReference type="AlphaFoldDB" id="A0A1E2RZQ9"/>
<keyword evidence="6 9" id="KW-1133">Transmembrane helix</keyword>
<dbReference type="InterPro" id="IPR003593">
    <property type="entry name" value="AAA+_ATPase"/>
</dbReference>
<dbReference type="PROSITE" id="PS50929">
    <property type="entry name" value="ABC_TM1F"/>
    <property type="match status" value="1"/>
</dbReference>
<dbReference type="Pfam" id="PF00005">
    <property type="entry name" value="ABC_tran"/>
    <property type="match status" value="1"/>
</dbReference>
<evidence type="ECO:0000256" key="8">
    <source>
        <dbReference type="ARBA" id="ARBA00024725"/>
    </source>
</evidence>
<dbReference type="InterPro" id="IPR003439">
    <property type="entry name" value="ABC_transporter-like_ATP-bd"/>
</dbReference>
<evidence type="ECO:0000256" key="7">
    <source>
        <dbReference type="ARBA" id="ARBA00023136"/>
    </source>
</evidence>
<comment type="subcellular location">
    <subcellularLocation>
        <location evidence="1">Cell membrane</location>
        <topology evidence="1">Multi-pass membrane protein</topology>
    </subcellularLocation>
</comment>
<dbReference type="NCBIfam" id="TIGR02204">
    <property type="entry name" value="MsbA_rel"/>
    <property type="match status" value="1"/>
</dbReference>
<keyword evidence="5 12" id="KW-0067">ATP-binding</keyword>
<feature type="transmembrane region" description="Helical" evidence="9">
    <location>
        <begin position="270"/>
        <end position="292"/>
    </location>
</feature>
<gene>
    <name evidence="12" type="ORF">A7A08_01583</name>
</gene>
<dbReference type="CDD" id="cd18575">
    <property type="entry name" value="ABC_6TM_bac_exporter_ABCB8_10_like"/>
    <property type="match status" value="1"/>
</dbReference>
<comment type="caution">
    <text evidence="12">The sequence shown here is derived from an EMBL/GenBank/DDBJ whole genome shotgun (WGS) entry which is preliminary data.</text>
</comment>
<evidence type="ECO:0000256" key="9">
    <source>
        <dbReference type="SAM" id="Phobius"/>
    </source>
</evidence>
<sequence>MTAQDQEAGQTASDIAAIAGDEETVKKSRSLRPLLALKRYVLRYKGILLAAGVALLLSAAATLVLPIAVRRMIDIGFSGADPVLIDEYFITLVGVGLVLAISSAARFYYVNWLGERVVTDIRADVFSHLLSLSPQFYELTHSGEVLSRLTGDTTQVKSAMSTSVSLALRNIVMLLGALVMMFVTSPKLSLLVLVAIPIIVLPLVAFGRSVRKLSREAQDRLGQASAYANESLGQVRVLQAFVHEDAARERFDRDVQSAFDASLARNRSRAVLTAVAIFLVFASVVAILWYGAQDVMTGQMSGGQLGQFVLYAVLAAASLGQLSEVWGEVAQASGAAERLGELLEVEPVIVSPADPIPLPTPPKGEIGFDDVSFAYPLRRDAPALHDISFAIKPGERVAIVGPSGAGKTTIFSLLLRFYDVDSGAVRVDGVDVARADLADLRSRFALVPQEPALFSDSVAENIAYGLENVPQGEIEAAAKAAFAHDFIVALPEGYDTKLGENGLRLSAGQRQRIAIARALLRKAPILLLDEATSALDSESEILVQRAFDKVMEGRTTLVIAHRLSTVVQADRILVIEDGRLVEQGTHQSLISAGGTYARLAELQFATDAAE</sequence>
<name>A0A1E2RZQ9_9HYPH</name>
<dbReference type="InterPro" id="IPR039421">
    <property type="entry name" value="Type_1_exporter"/>
</dbReference>
<dbReference type="SUPFAM" id="SSF52540">
    <property type="entry name" value="P-loop containing nucleoside triphosphate hydrolases"/>
    <property type="match status" value="1"/>
</dbReference>
<dbReference type="InterPro" id="IPR027417">
    <property type="entry name" value="P-loop_NTPase"/>
</dbReference>
<dbReference type="PATRIC" id="fig|1177755.3.peg.1590"/>
<dbReference type="GO" id="GO:0016887">
    <property type="term" value="F:ATP hydrolysis activity"/>
    <property type="evidence" value="ECO:0007669"/>
    <property type="project" value="InterPro"/>
</dbReference>
<keyword evidence="12" id="KW-0378">Hydrolase</keyword>
<evidence type="ECO:0000256" key="5">
    <source>
        <dbReference type="ARBA" id="ARBA00022840"/>
    </source>
</evidence>
<dbReference type="Gene3D" id="1.20.1560.10">
    <property type="entry name" value="ABC transporter type 1, transmembrane domain"/>
    <property type="match status" value="1"/>
</dbReference>
<keyword evidence="13" id="KW-1185">Reference proteome</keyword>
<dbReference type="EC" id="3.6.3.-" evidence="12"/>
<evidence type="ECO:0000256" key="2">
    <source>
        <dbReference type="ARBA" id="ARBA00005417"/>
    </source>
</evidence>
<dbReference type="InterPro" id="IPR017871">
    <property type="entry name" value="ABC_transporter-like_CS"/>
</dbReference>
<feature type="transmembrane region" description="Helical" evidence="9">
    <location>
        <begin position="190"/>
        <end position="210"/>
    </location>
</feature>
<dbReference type="InterPro" id="IPR036640">
    <property type="entry name" value="ABC1_TM_sf"/>
</dbReference>
<dbReference type="RefSeq" id="WP_208430598.1">
    <property type="nucleotide sequence ID" value="NZ_MASI01000003.1"/>
</dbReference>
<keyword evidence="3 9" id="KW-0812">Transmembrane</keyword>
<protein>
    <submittedName>
        <fullName evidence="12">Lipid A export ATP-binding/permease protein MsbA</fullName>
        <ecNumber evidence="12">3.6.3.-</ecNumber>
    </submittedName>
</protein>
<accession>A0A1E2RZQ9</accession>
<dbReference type="FunFam" id="3.40.50.300:FF:000218">
    <property type="entry name" value="Multidrug ABC transporter ATP-binding protein"/>
    <property type="match status" value="1"/>
</dbReference>
<feature type="transmembrane region" description="Helical" evidence="9">
    <location>
        <begin position="166"/>
        <end position="184"/>
    </location>
</feature>
<dbReference type="Gene3D" id="3.40.50.300">
    <property type="entry name" value="P-loop containing nucleotide triphosphate hydrolases"/>
    <property type="match status" value="1"/>
</dbReference>
<organism evidence="12 13">
    <name type="scientific">Methyloligella halotolerans</name>
    <dbReference type="NCBI Taxonomy" id="1177755"/>
    <lineage>
        <taxon>Bacteria</taxon>
        <taxon>Pseudomonadati</taxon>
        <taxon>Pseudomonadota</taxon>
        <taxon>Alphaproteobacteria</taxon>
        <taxon>Hyphomicrobiales</taxon>
        <taxon>Hyphomicrobiaceae</taxon>
        <taxon>Methyloligella</taxon>
    </lineage>
</organism>
<dbReference type="Proteomes" id="UP000095087">
    <property type="component" value="Unassembled WGS sequence"/>
</dbReference>
<dbReference type="GO" id="GO:0090374">
    <property type="term" value="P:oligopeptide export from mitochondrion"/>
    <property type="evidence" value="ECO:0007669"/>
    <property type="project" value="TreeGrafter"/>
</dbReference>
<dbReference type="GO" id="GO:0015421">
    <property type="term" value="F:ABC-type oligopeptide transporter activity"/>
    <property type="evidence" value="ECO:0007669"/>
    <property type="project" value="TreeGrafter"/>
</dbReference>
<proteinExistence type="inferred from homology"/>
<keyword evidence="7 9" id="KW-0472">Membrane</keyword>
<dbReference type="SMART" id="SM00382">
    <property type="entry name" value="AAA"/>
    <property type="match status" value="1"/>
</dbReference>
<evidence type="ECO:0000256" key="1">
    <source>
        <dbReference type="ARBA" id="ARBA00004651"/>
    </source>
</evidence>
<comment type="similarity">
    <text evidence="2">Belongs to the ABC transporter superfamily.</text>
</comment>
<dbReference type="STRING" id="1177755.A7A08_01583"/>
<dbReference type="EMBL" id="MASI01000003">
    <property type="protein sequence ID" value="ODA67549.1"/>
    <property type="molecule type" value="Genomic_DNA"/>
</dbReference>
<dbReference type="GO" id="GO:0005524">
    <property type="term" value="F:ATP binding"/>
    <property type="evidence" value="ECO:0007669"/>
    <property type="project" value="UniProtKB-KW"/>
</dbReference>
<dbReference type="Pfam" id="PF00664">
    <property type="entry name" value="ABC_membrane"/>
    <property type="match status" value="1"/>
</dbReference>
<dbReference type="PANTHER" id="PTHR43394:SF1">
    <property type="entry name" value="ATP-BINDING CASSETTE SUB-FAMILY B MEMBER 10, MITOCHONDRIAL"/>
    <property type="match status" value="1"/>
</dbReference>
<evidence type="ECO:0000313" key="12">
    <source>
        <dbReference type="EMBL" id="ODA67549.1"/>
    </source>
</evidence>
<dbReference type="PROSITE" id="PS00211">
    <property type="entry name" value="ABC_TRANSPORTER_1"/>
    <property type="match status" value="1"/>
</dbReference>
<dbReference type="InterPro" id="IPR011918">
    <property type="entry name" value="ABC_MsbA_ATP-bd"/>
</dbReference>
<feature type="domain" description="ABC transporter" evidence="10">
    <location>
        <begin position="366"/>
        <end position="602"/>
    </location>
</feature>
<evidence type="ECO:0000256" key="6">
    <source>
        <dbReference type="ARBA" id="ARBA00022989"/>
    </source>
</evidence>
<reference evidence="12 13" key="1">
    <citation type="submission" date="2016-07" db="EMBL/GenBank/DDBJ databases">
        <title>Draft genome sequence of Methyloligella halotolerans C2T (VKM B-2706T=CCUG 61687T=DSM 25045T), a halotolerant polyhydroxybutyrate accumulating methylotroph.</title>
        <authorList>
            <person name="Vasilenko O.V."/>
            <person name="Doronina N.V."/>
            <person name="Poroshina M.N."/>
            <person name="Tarlachkov S.V."/>
            <person name="Trotsenko Y.A."/>
        </authorList>
    </citation>
    <scope>NUCLEOTIDE SEQUENCE [LARGE SCALE GENOMIC DNA]</scope>
    <source>
        <strain evidence="12 13">VKM B-2706</strain>
    </source>
</reference>
<dbReference type="PROSITE" id="PS50893">
    <property type="entry name" value="ABC_TRANSPORTER_2"/>
    <property type="match status" value="1"/>
</dbReference>
<dbReference type="PANTHER" id="PTHR43394">
    <property type="entry name" value="ATP-DEPENDENT PERMEASE MDL1, MITOCHONDRIAL"/>
    <property type="match status" value="1"/>
</dbReference>
<dbReference type="GO" id="GO:0005886">
    <property type="term" value="C:plasma membrane"/>
    <property type="evidence" value="ECO:0007669"/>
    <property type="project" value="UniProtKB-SubCell"/>
</dbReference>
<comment type="function">
    <text evidence="8">Part of an ABC transporter complex. Transmembrane domains (TMD) form a pore in the inner membrane and the ATP-binding domain (NBD) is responsible for energy generation.</text>
</comment>
<evidence type="ECO:0000313" key="13">
    <source>
        <dbReference type="Proteomes" id="UP000095087"/>
    </source>
</evidence>
<keyword evidence="4" id="KW-0547">Nucleotide-binding</keyword>
<evidence type="ECO:0000256" key="4">
    <source>
        <dbReference type="ARBA" id="ARBA00022741"/>
    </source>
</evidence>
<feature type="transmembrane region" description="Helical" evidence="9">
    <location>
        <begin position="88"/>
        <end position="109"/>
    </location>
</feature>
<evidence type="ECO:0000259" key="11">
    <source>
        <dbReference type="PROSITE" id="PS50929"/>
    </source>
</evidence>
<feature type="transmembrane region" description="Helical" evidence="9">
    <location>
        <begin position="47"/>
        <end position="68"/>
    </location>
</feature>
<evidence type="ECO:0000259" key="10">
    <source>
        <dbReference type="PROSITE" id="PS50893"/>
    </source>
</evidence>
<dbReference type="InterPro" id="IPR011527">
    <property type="entry name" value="ABC1_TM_dom"/>
</dbReference>
<evidence type="ECO:0000256" key="3">
    <source>
        <dbReference type="ARBA" id="ARBA00022692"/>
    </source>
</evidence>